<feature type="compositionally biased region" description="Basic and acidic residues" evidence="1">
    <location>
        <begin position="274"/>
        <end position="285"/>
    </location>
</feature>
<reference evidence="2 3" key="1">
    <citation type="journal article" date="2021" name="Hortic Res">
        <title>Chromosome-scale assembly of the Dendrobium chrysotoxum genome enhances the understanding of orchid evolution.</title>
        <authorList>
            <person name="Zhang Y."/>
            <person name="Zhang G.Q."/>
            <person name="Zhang D."/>
            <person name="Liu X.D."/>
            <person name="Xu X.Y."/>
            <person name="Sun W.H."/>
            <person name="Yu X."/>
            <person name="Zhu X."/>
            <person name="Wang Z.W."/>
            <person name="Zhao X."/>
            <person name="Zhong W.Y."/>
            <person name="Chen H."/>
            <person name="Yin W.L."/>
            <person name="Huang T."/>
            <person name="Niu S.C."/>
            <person name="Liu Z.J."/>
        </authorList>
    </citation>
    <scope>NUCLEOTIDE SEQUENCE [LARGE SCALE GENOMIC DNA]</scope>
    <source>
        <strain evidence="2">Lindl</strain>
    </source>
</reference>
<evidence type="ECO:0000313" key="3">
    <source>
        <dbReference type="Proteomes" id="UP000775213"/>
    </source>
</evidence>
<dbReference type="Proteomes" id="UP000775213">
    <property type="component" value="Unassembled WGS sequence"/>
</dbReference>
<feature type="region of interest" description="Disordered" evidence="1">
    <location>
        <begin position="264"/>
        <end position="285"/>
    </location>
</feature>
<comment type="caution">
    <text evidence="2">The sequence shown here is derived from an EMBL/GenBank/DDBJ whole genome shotgun (WGS) entry which is preliminary data.</text>
</comment>
<sequence length="285" mass="33075">MLRRSGRWSSPRSDGRSGCRKALKRGNYWKVLEVNFYGLLFIFSFGFKGLHWDVSRLEFLAIQSLKVILQDWMLEYEGIIIEGDNGNVTNFLHNLNKDPSKVLVTNGIEDVEFLKEFKHVRQRTQTAFASPEAGREPYLLSLPLEDDNAIIHYDWFKMVHHIPSSTKRSELKTRTSCQMATDNSTTTMGKGIQLYATPFMSEIQLLHRTGLVKGIRLLCRTISERDLSALLHRIENPNSFRFLLKQAENLNSFRFLLKRAENPDLLANDPPTENTDKIRDDERRR</sequence>
<accession>A0AAV7HJV1</accession>
<proteinExistence type="predicted"/>
<keyword evidence="3" id="KW-1185">Reference proteome</keyword>
<dbReference type="AlphaFoldDB" id="A0AAV7HJV1"/>
<protein>
    <submittedName>
        <fullName evidence="2">Uncharacterized protein</fullName>
    </submittedName>
</protein>
<gene>
    <name evidence="2" type="ORF">IEQ34_002891</name>
</gene>
<organism evidence="2 3">
    <name type="scientific">Dendrobium chrysotoxum</name>
    <name type="common">Orchid</name>
    <dbReference type="NCBI Taxonomy" id="161865"/>
    <lineage>
        <taxon>Eukaryota</taxon>
        <taxon>Viridiplantae</taxon>
        <taxon>Streptophyta</taxon>
        <taxon>Embryophyta</taxon>
        <taxon>Tracheophyta</taxon>
        <taxon>Spermatophyta</taxon>
        <taxon>Magnoliopsida</taxon>
        <taxon>Liliopsida</taxon>
        <taxon>Asparagales</taxon>
        <taxon>Orchidaceae</taxon>
        <taxon>Epidendroideae</taxon>
        <taxon>Malaxideae</taxon>
        <taxon>Dendrobiinae</taxon>
        <taxon>Dendrobium</taxon>
    </lineage>
</organism>
<name>A0AAV7HJV1_DENCH</name>
<dbReference type="EMBL" id="JAGFBR010000004">
    <property type="protein sequence ID" value="KAH0467858.1"/>
    <property type="molecule type" value="Genomic_DNA"/>
</dbReference>
<evidence type="ECO:0000313" key="2">
    <source>
        <dbReference type="EMBL" id="KAH0467858.1"/>
    </source>
</evidence>
<evidence type="ECO:0000256" key="1">
    <source>
        <dbReference type="SAM" id="MobiDB-lite"/>
    </source>
</evidence>